<dbReference type="InterPro" id="IPR024185">
    <property type="entry name" value="FTHF_cligase-like_sf"/>
</dbReference>
<keyword evidence="6" id="KW-1185">Reference proteome</keyword>
<gene>
    <name evidence="5" type="ORF">MUN88_15450</name>
</gene>
<evidence type="ECO:0000313" key="6">
    <source>
        <dbReference type="Proteomes" id="UP000831782"/>
    </source>
</evidence>
<proteinExistence type="inferred from homology"/>
<organism evidence="5 6">
    <name type="scientific">Gracilibacillus caseinilyticus</name>
    <dbReference type="NCBI Taxonomy" id="2932256"/>
    <lineage>
        <taxon>Bacteria</taxon>
        <taxon>Bacillati</taxon>
        <taxon>Bacillota</taxon>
        <taxon>Bacilli</taxon>
        <taxon>Bacillales</taxon>
        <taxon>Bacillaceae</taxon>
        <taxon>Gracilibacillus</taxon>
    </lineage>
</organism>
<evidence type="ECO:0000256" key="1">
    <source>
        <dbReference type="ARBA" id="ARBA00010638"/>
    </source>
</evidence>
<keyword evidence="3 4" id="KW-0067">ATP-binding</keyword>
<dbReference type="PANTHER" id="PTHR23407">
    <property type="entry name" value="ATPASE INHIBITOR/5-FORMYLTETRAHYDROFOLATE CYCLO-LIGASE"/>
    <property type="match status" value="1"/>
</dbReference>
<evidence type="ECO:0000256" key="3">
    <source>
        <dbReference type="ARBA" id="ARBA00022840"/>
    </source>
</evidence>
<dbReference type="RefSeq" id="WP_244716589.1">
    <property type="nucleotide sequence ID" value="NZ_CP095072.1"/>
</dbReference>
<dbReference type="InterPro" id="IPR002698">
    <property type="entry name" value="FTHF_cligase"/>
</dbReference>
<evidence type="ECO:0000256" key="2">
    <source>
        <dbReference type="ARBA" id="ARBA00022741"/>
    </source>
</evidence>
<comment type="catalytic activity">
    <reaction evidence="4">
        <text>(6S)-5-formyl-5,6,7,8-tetrahydrofolate + ATP = (6R)-5,10-methenyltetrahydrofolate + ADP + phosphate</text>
        <dbReference type="Rhea" id="RHEA:10488"/>
        <dbReference type="ChEBI" id="CHEBI:30616"/>
        <dbReference type="ChEBI" id="CHEBI:43474"/>
        <dbReference type="ChEBI" id="CHEBI:57455"/>
        <dbReference type="ChEBI" id="CHEBI:57457"/>
        <dbReference type="ChEBI" id="CHEBI:456216"/>
        <dbReference type="EC" id="6.3.3.2"/>
    </reaction>
</comment>
<name>A0ABY4ET58_9BACI</name>
<dbReference type="Pfam" id="PF01812">
    <property type="entry name" value="5-FTHF_cyc-lig"/>
    <property type="match status" value="1"/>
</dbReference>
<dbReference type="PIRSF" id="PIRSF006806">
    <property type="entry name" value="FTHF_cligase"/>
    <property type="match status" value="1"/>
</dbReference>
<accession>A0ABY4ET58</accession>
<dbReference type="Proteomes" id="UP000831782">
    <property type="component" value="Chromosome"/>
</dbReference>
<dbReference type="EMBL" id="CP095072">
    <property type="protein sequence ID" value="UOQ47449.1"/>
    <property type="molecule type" value="Genomic_DNA"/>
</dbReference>
<dbReference type="NCBIfam" id="TIGR02727">
    <property type="entry name" value="MTHFS_bact"/>
    <property type="match status" value="1"/>
</dbReference>
<keyword evidence="5" id="KW-0436">Ligase</keyword>
<dbReference type="SUPFAM" id="SSF100950">
    <property type="entry name" value="NagB/RpiA/CoA transferase-like"/>
    <property type="match status" value="1"/>
</dbReference>
<keyword evidence="4" id="KW-0460">Magnesium</keyword>
<dbReference type="InterPro" id="IPR037171">
    <property type="entry name" value="NagB/RpiA_transferase-like"/>
</dbReference>
<evidence type="ECO:0000256" key="4">
    <source>
        <dbReference type="RuleBase" id="RU361279"/>
    </source>
</evidence>
<comment type="cofactor">
    <cofactor evidence="4">
        <name>Mg(2+)</name>
        <dbReference type="ChEBI" id="CHEBI:18420"/>
    </cofactor>
</comment>
<dbReference type="EC" id="6.3.3.2" evidence="4"/>
<keyword evidence="4" id="KW-0479">Metal-binding</keyword>
<reference evidence="5 6" key="1">
    <citation type="submission" date="2022-04" db="EMBL/GenBank/DDBJ databases">
        <title>Gracilibacillus sp. isolated from saltern.</title>
        <authorList>
            <person name="Won M."/>
            <person name="Lee C.-M."/>
            <person name="Woen H.-Y."/>
            <person name="Kwon S.-W."/>
        </authorList>
    </citation>
    <scope>NUCLEOTIDE SEQUENCE [LARGE SCALE GENOMIC DNA]</scope>
    <source>
        <strain evidence="5 6">SSWR10-1</strain>
    </source>
</reference>
<comment type="similarity">
    <text evidence="1 4">Belongs to the 5-formyltetrahydrofolate cyclo-ligase family.</text>
</comment>
<dbReference type="GO" id="GO:0030272">
    <property type="term" value="F:5-formyltetrahydrofolate cyclo-ligase activity"/>
    <property type="evidence" value="ECO:0007669"/>
    <property type="project" value="UniProtKB-EC"/>
</dbReference>
<dbReference type="PANTHER" id="PTHR23407:SF1">
    <property type="entry name" value="5-FORMYLTETRAHYDROFOLATE CYCLO-LIGASE"/>
    <property type="match status" value="1"/>
</dbReference>
<evidence type="ECO:0000313" key="5">
    <source>
        <dbReference type="EMBL" id="UOQ47449.1"/>
    </source>
</evidence>
<dbReference type="Gene3D" id="3.40.50.10420">
    <property type="entry name" value="NagB/RpiA/CoA transferase-like"/>
    <property type="match status" value="1"/>
</dbReference>
<protein>
    <recommendedName>
        <fullName evidence="4">5-formyltetrahydrofolate cyclo-ligase</fullName>
        <ecNumber evidence="4">6.3.3.2</ecNumber>
    </recommendedName>
</protein>
<keyword evidence="2 4" id="KW-0547">Nucleotide-binding</keyword>
<sequence length="202" mass="23183">MEELKAKQMIRSAVFHAWRQINKRNVIENRLQKQLFQSSEWHQSDTIAITISTALEWDTIEIIKKAWKEGKRVAIPKCFPLTKEMCFYQYNPGDKLLPIWKDMLEPVGNARSLIKKSEIDLIVVPGIAFDKAGFRIGYGGGYYDRYLQGYQGISMSIAAAFQLYSSIPTQSHDVPVDIIITDYCKVYQPIHKKAAKGKTSYI</sequence>